<organism evidence="3 4">
    <name type="scientific">Rozella allomycis (strain CSF55)</name>
    <dbReference type="NCBI Taxonomy" id="988480"/>
    <lineage>
        <taxon>Eukaryota</taxon>
        <taxon>Fungi</taxon>
        <taxon>Fungi incertae sedis</taxon>
        <taxon>Cryptomycota</taxon>
        <taxon>Cryptomycota incertae sedis</taxon>
        <taxon>Rozella</taxon>
    </lineage>
</organism>
<dbReference type="SMART" id="SM00220">
    <property type="entry name" value="S_TKc"/>
    <property type="match status" value="1"/>
</dbReference>
<dbReference type="GO" id="GO:0005737">
    <property type="term" value="C:cytoplasm"/>
    <property type="evidence" value="ECO:0007669"/>
    <property type="project" value="TreeGrafter"/>
</dbReference>
<evidence type="ECO:0000313" key="3">
    <source>
        <dbReference type="EMBL" id="RKP18298.1"/>
    </source>
</evidence>
<evidence type="ECO:0000313" key="4">
    <source>
        <dbReference type="Proteomes" id="UP000281549"/>
    </source>
</evidence>
<accession>A0A4P9YGG6</accession>
<dbReference type="SUPFAM" id="SSF56112">
    <property type="entry name" value="Protein kinase-like (PK-like)"/>
    <property type="match status" value="1"/>
</dbReference>
<dbReference type="AlphaFoldDB" id="A0A4P9YGG6"/>
<protein>
    <submittedName>
        <fullName evidence="3">Kinase-like protein</fullName>
    </submittedName>
</protein>
<feature type="domain" description="Protein kinase" evidence="2">
    <location>
        <begin position="1"/>
        <end position="243"/>
    </location>
</feature>
<dbReference type="InterPro" id="IPR000719">
    <property type="entry name" value="Prot_kinase_dom"/>
</dbReference>
<dbReference type="GO" id="GO:0044773">
    <property type="term" value="P:mitotic DNA damage checkpoint signaling"/>
    <property type="evidence" value="ECO:0007669"/>
    <property type="project" value="TreeGrafter"/>
</dbReference>
<feature type="transmembrane region" description="Helical" evidence="1">
    <location>
        <begin position="306"/>
        <end position="330"/>
    </location>
</feature>
<dbReference type="PANTHER" id="PTHR44167:SF24">
    <property type="entry name" value="SERINE_THREONINE-PROTEIN KINASE CHK2"/>
    <property type="match status" value="1"/>
</dbReference>
<dbReference type="GO" id="GO:0004674">
    <property type="term" value="F:protein serine/threonine kinase activity"/>
    <property type="evidence" value="ECO:0007669"/>
    <property type="project" value="TreeGrafter"/>
</dbReference>
<keyword evidence="3" id="KW-0808">Transferase</keyword>
<dbReference type="Gene3D" id="1.10.510.10">
    <property type="entry name" value="Transferase(Phosphotransferase) domain 1"/>
    <property type="match status" value="1"/>
</dbReference>
<proteinExistence type="predicted"/>
<dbReference type="Pfam" id="PF00069">
    <property type="entry name" value="Pkinase"/>
    <property type="match status" value="1"/>
</dbReference>
<sequence length="352" mass="40346">MFPNLICIYEEPGVSQPDENKYKHSFIMEYLPGEEFLKAFDSCRYKNLSPSDIHSIIKCQKFIPSDLEIKSFMEQSVMALNDLQKVSLGIVDIKPSNIMYYKGELKFFDMNGSSHSTDKYLFVVSTKFFAAPETKTSYFFGIKVPETDIFSLGIIFHMMVGYKSLHAGLSASEAYKKIYPYSYGYTLKMLRNDNCAHIDSPPLFNDIKLGTQNGIAFDLAYKMLNFHTYERITLDEIKKHKYFEGTNWDNLEERFGSQSYMPNLVGVKLTLDINYQNYDKNNFDTIYSFRATNNYQCDDRRKPGPLSVLAIVYISIASVACVSVAAFMIWKKVKHGTLSTKMSVVTTSPITL</sequence>
<reference evidence="4" key="1">
    <citation type="journal article" date="2018" name="Nat. Microbiol.">
        <title>Leveraging single-cell genomics to expand the fungal tree of life.</title>
        <authorList>
            <person name="Ahrendt S.R."/>
            <person name="Quandt C.A."/>
            <person name="Ciobanu D."/>
            <person name="Clum A."/>
            <person name="Salamov A."/>
            <person name="Andreopoulos B."/>
            <person name="Cheng J.F."/>
            <person name="Woyke T."/>
            <person name="Pelin A."/>
            <person name="Henrissat B."/>
            <person name="Reynolds N.K."/>
            <person name="Benny G.L."/>
            <person name="Smith M.E."/>
            <person name="James T.Y."/>
            <person name="Grigoriev I.V."/>
        </authorList>
    </citation>
    <scope>NUCLEOTIDE SEQUENCE [LARGE SCALE GENOMIC DNA]</scope>
    <source>
        <strain evidence="4">CSF55</strain>
    </source>
</reference>
<dbReference type="PROSITE" id="PS50011">
    <property type="entry name" value="PROTEIN_KINASE_DOM"/>
    <property type="match status" value="1"/>
</dbReference>
<evidence type="ECO:0000256" key="1">
    <source>
        <dbReference type="SAM" id="Phobius"/>
    </source>
</evidence>
<dbReference type="InterPro" id="IPR011009">
    <property type="entry name" value="Kinase-like_dom_sf"/>
</dbReference>
<evidence type="ECO:0000259" key="2">
    <source>
        <dbReference type="PROSITE" id="PS50011"/>
    </source>
</evidence>
<dbReference type="PANTHER" id="PTHR44167">
    <property type="entry name" value="OVARIAN-SPECIFIC SERINE/THREONINE-PROTEIN KINASE LOK-RELATED"/>
    <property type="match status" value="1"/>
</dbReference>
<dbReference type="EMBL" id="ML005501">
    <property type="protein sequence ID" value="RKP18298.1"/>
    <property type="molecule type" value="Genomic_DNA"/>
</dbReference>
<keyword evidence="1" id="KW-0812">Transmembrane</keyword>
<keyword evidence="1" id="KW-1133">Transmembrane helix</keyword>
<dbReference type="GO" id="GO:0005524">
    <property type="term" value="F:ATP binding"/>
    <property type="evidence" value="ECO:0007669"/>
    <property type="project" value="InterPro"/>
</dbReference>
<dbReference type="GO" id="GO:0005634">
    <property type="term" value="C:nucleus"/>
    <property type="evidence" value="ECO:0007669"/>
    <property type="project" value="TreeGrafter"/>
</dbReference>
<keyword evidence="1" id="KW-0472">Membrane</keyword>
<gene>
    <name evidence="3" type="ORF">ROZALSC1DRAFT_29997</name>
</gene>
<keyword evidence="3" id="KW-0418">Kinase</keyword>
<dbReference type="Proteomes" id="UP000281549">
    <property type="component" value="Unassembled WGS sequence"/>
</dbReference>
<name>A0A4P9YGG6_ROZAC</name>